<accession>A0A1X7IHW8</accession>
<proteinExistence type="predicted"/>
<reference evidence="2" key="1">
    <citation type="submission" date="2017-04" db="EMBL/GenBank/DDBJ databases">
        <authorList>
            <person name="Varghese N."/>
            <person name="Submissions S."/>
        </authorList>
    </citation>
    <scope>NUCLEOTIDE SEQUENCE [LARGE SCALE GENOMIC DNA]</scope>
    <source>
        <strain evidence="2">USBA 82</strain>
    </source>
</reference>
<keyword evidence="2" id="KW-1185">Reference proteome</keyword>
<dbReference type="Gene3D" id="3.40.30.10">
    <property type="entry name" value="Glutaredoxin"/>
    <property type="match status" value="1"/>
</dbReference>
<organism evidence="1 2">
    <name type="scientific">Dethiosulfovibrio salsuginis</name>
    <dbReference type="NCBI Taxonomy" id="561720"/>
    <lineage>
        <taxon>Bacteria</taxon>
        <taxon>Thermotogati</taxon>
        <taxon>Synergistota</taxon>
        <taxon>Synergistia</taxon>
        <taxon>Synergistales</taxon>
        <taxon>Dethiosulfovibrionaceae</taxon>
        <taxon>Dethiosulfovibrio</taxon>
    </lineage>
</organism>
<dbReference type="STRING" id="561720.SAMN06275492_10263"/>
<dbReference type="CDD" id="cd02980">
    <property type="entry name" value="TRX_Fd_family"/>
    <property type="match status" value="1"/>
</dbReference>
<evidence type="ECO:0000313" key="2">
    <source>
        <dbReference type="Proteomes" id="UP000193355"/>
    </source>
</evidence>
<dbReference type="AlphaFoldDB" id="A0A1X7IHW8"/>
<evidence type="ECO:0000313" key="1">
    <source>
        <dbReference type="EMBL" id="SMG14160.1"/>
    </source>
</evidence>
<name>A0A1X7IHW8_9BACT</name>
<sequence>MTNIKSLDELKKLRDQKRAATDLREKGQNIEDLIEIKVSMGTCGIVAGARETLSSMMEMARDKGLDNVVFTQTGCMGYCHSEPTVEITRPGQDPVVFGNVAGERVAEIVEKYILNGELVDGIIPTAYKTIHE</sequence>
<dbReference type="RefSeq" id="WP_085543683.1">
    <property type="nucleotide sequence ID" value="NZ_FXBB01000002.1"/>
</dbReference>
<gene>
    <name evidence="1" type="ORF">SAMN06275492_10263</name>
</gene>
<dbReference type="OrthoDB" id="9800692at2"/>
<dbReference type="SUPFAM" id="SSF52833">
    <property type="entry name" value="Thioredoxin-like"/>
    <property type="match status" value="1"/>
</dbReference>
<dbReference type="EMBL" id="FXBB01000002">
    <property type="protein sequence ID" value="SMG14160.1"/>
    <property type="molecule type" value="Genomic_DNA"/>
</dbReference>
<protein>
    <submittedName>
        <fullName evidence="1">NAD(P)-dependent iron-only hydrogenase iron-sulfur protein</fullName>
    </submittedName>
</protein>
<dbReference type="InterPro" id="IPR036249">
    <property type="entry name" value="Thioredoxin-like_sf"/>
</dbReference>
<dbReference type="Proteomes" id="UP000193355">
    <property type="component" value="Unassembled WGS sequence"/>
</dbReference>